<proteinExistence type="predicted"/>
<evidence type="ECO:0000313" key="3">
    <source>
        <dbReference type="Proteomes" id="UP001229952"/>
    </source>
</evidence>
<dbReference type="InterPro" id="IPR027417">
    <property type="entry name" value="P-loop_NTPase"/>
</dbReference>
<organism evidence="2 3">
    <name type="scientific">Streptomyces laculatispora</name>
    <dbReference type="NCBI Taxonomy" id="887464"/>
    <lineage>
        <taxon>Bacteria</taxon>
        <taxon>Bacillati</taxon>
        <taxon>Actinomycetota</taxon>
        <taxon>Actinomycetes</taxon>
        <taxon>Kitasatosporales</taxon>
        <taxon>Streptomycetaceae</taxon>
        <taxon>Streptomyces</taxon>
    </lineage>
</organism>
<dbReference type="Gene3D" id="3.40.50.300">
    <property type="entry name" value="P-loop containing nucleotide triphosphate hydrolases"/>
    <property type="match status" value="1"/>
</dbReference>
<protein>
    <submittedName>
        <fullName evidence="2">AAA family ATPase</fullName>
    </submittedName>
</protein>
<keyword evidence="3" id="KW-1185">Reference proteome</keyword>
<dbReference type="InterPro" id="IPR003593">
    <property type="entry name" value="AAA+_ATPase"/>
</dbReference>
<dbReference type="InterPro" id="IPR011704">
    <property type="entry name" value="ATPase_dyneun-rel_AAA"/>
</dbReference>
<dbReference type="PANTHER" id="PTHR37291">
    <property type="entry name" value="5-METHYLCYTOSINE-SPECIFIC RESTRICTION ENZYME B"/>
    <property type="match status" value="1"/>
</dbReference>
<reference evidence="2 3" key="1">
    <citation type="submission" date="2023-03" db="EMBL/GenBank/DDBJ databases">
        <title>Isolation and description of six Streptomyces strains from soil environments, able to metabolize different microbial glucans.</title>
        <authorList>
            <person name="Widen T."/>
            <person name="Larsbrink J."/>
        </authorList>
    </citation>
    <scope>NUCLEOTIDE SEQUENCE [LARGE SCALE GENOMIC DNA]</scope>
    <source>
        <strain evidence="2 3">Mut2</strain>
    </source>
</reference>
<dbReference type="Proteomes" id="UP001229952">
    <property type="component" value="Chromosome"/>
</dbReference>
<dbReference type="SMART" id="SM00382">
    <property type="entry name" value="AAA"/>
    <property type="match status" value="1"/>
</dbReference>
<dbReference type="PANTHER" id="PTHR37291:SF1">
    <property type="entry name" value="TYPE IV METHYL-DIRECTED RESTRICTION ENZYME ECOKMCRB SUBUNIT"/>
    <property type="match status" value="1"/>
</dbReference>
<gene>
    <name evidence="2" type="ORF">P8A22_30385</name>
</gene>
<dbReference type="InterPro" id="IPR052934">
    <property type="entry name" value="Methyl-DNA_Rec/Restrict_Enz"/>
</dbReference>
<name>A0ABY9IAD3_9ACTN</name>
<sequence>MVCTDGPKAYLGVVRGPAVYTDPLDDAAHFARAVAWQNLDTPLDLVRDLPAELTGRLGDADARIVDISEFASRLEPLVGTDPQRAAPSPDIEATLPDATSELADALLQPDTGWLLECVELLRGKPQLIFHGPPGTGKTYTALALARHLTGGSPSNVRLVQFHPAYTYEDFFEGFRPRLPRKQATDSGVGKREPDAADTSTGLVFDLVKGPLRRLADSAEERPAEVFVLVIDEINRGNLAKVFGEMYFLLEYRKEFVHLLYGSDEGRGFRLPANLHIIGTMNTVDRTVALMDAAMRRRFSFVELHPDVPPLTGLLSRWLTEQRHPQDAALLLDELNRRIAEGPANDRDFRVGHSYLMQPMAHTGPRALDLVWRSQVIPLLTEYHWGDDTDIEETYGLAGIRQHLGLQPGNGA</sequence>
<dbReference type="SUPFAM" id="SSF52540">
    <property type="entry name" value="P-loop containing nucleoside triphosphate hydrolases"/>
    <property type="match status" value="1"/>
</dbReference>
<dbReference type="CDD" id="cd00009">
    <property type="entry name" value="AAA"/>
    <property type="match status" value="1"/>
</dbReference>
<accession>A0ABY9IAD3</accession>
<feature type="domain" description="AAA+ ATPase" evidence="1">
    <location>
        <begin position="123"/>
        <end position="308"/>
    </location>
</feature>
<evidence type="ECO:0000259" key="1">
    <source>
        <dbReference type="SMART" id="SM00382"/>
    </source>
</evidence>
<dbReference type="Pfam" id="PF07728">
    <property type="entry name" value="AAA_5"/>
    <property type="match status" value="1"/>
</dbReference>
<dbReference type="RefSeq" id="WP_306091285.1">
    <property type="nucleotide sequence ID" value="NZ_CP120992.1"/>
</dbReference>
<evidence type="ECO:0000313" key="2">
    <source>
        <dbReference type="EMBL" id="WLQ43852.1"/>
    </source>
</evidence>
<dbReference type="EMBL" id="CP120992">
    <property type="protein sequence ID" value="WLQ43852.1"/>
    <property type="molecule type" value="Genomic_DNA"/>
</dbReference>